<protein>
    <submittedName>
        <fullName evidence="3">Composite domain of metallo-dependent hydrolase</fullName>
    </submittedName>
</protein>
<proteinExistence type="predicted"/>
<dbReference type="InterPro" id="IPR050138">
    <property type="entry name" value="DHOase/Allantoinase_Hydrolase"/>
</dbReference>
<dbReference type="GO" id="GO:0006145">
    <property type="term" value="P:purine nucleobase catabolic process"/>
    <property type="evidence" value="ECO:0007669"/>
    <property type="project" value="TreeGrafter"/>
</dbReference>
<dbReference type="STRING" id="27342.A0A0H2SG57"/>
<dbReference type="OrthoDB" id="10258955at2759"/>
<evidence type="ECO:0000259" key="2">
    <source>
        <dbReference type="Pfam" id="PF01979"/>
    </source>
</evidence>
<dbReference type="Proteomes" id="UP000053477">
    <property type="component" value="Unassembled WGS sequence"/>
</dbReference>
<dbReference type="GO" id="GO:0004038">
    <property type="term" value="F:allantoinase activity"/>
    <property type="evidence" value="ECO:0007669"/>
    <property type="project" value="TreeGrafter"/>
</dbReference>
<feature type="region of interest" description="Disordered" evidence="1">
    <location>
        <begin position="1"/>
        <end position="27"/>
    </location>
</feature>
<dbReference type="InterPro" id="IPR011059">
    <property type="entry name" value="Metal-dep_hydrolase_composite"/>
</dbReference>
<organism evidence="3 4">
    <name type="scientific">Schizopora paradoxa</name>
    <dbReference type="NCBI Taxonomy" id="27342"/>
    <lineage>
        <taxon>Eukaryota</taxon>
        <taxon>Fungi</taxon>
        <taxon>Dikarya</taxon>
        <taxon>Basidiomycota</taxon>
        <taxon>Agaricomycotina</taxon>
        <taxon>Agaricomycetes</taxon>
        <taxon>Hymenochaetales</taxon>
        <taxon>Schizoporaceae</taxon>
        <taxon>Schizopora</taxon>
    </lineage>
</organism>
<dbReference type="PANTHER" id="PTHR43668">
    <property type="entry name" value="ALLANTOINASE"/>
    <property type="match status" value="1"/>
</dbReference>
<dbReference type="GO" id="GO:0005737">
    <property type="term" value="C:cytoplasm"/>
    <property type="evidence" value="ECO:0007669"/>
    <property type="project" value="TreeGrafter"/>
</dbReference>
<dbReference type="InterPro" id="IPR032466">
    <property type="entry name" value="Metal_Hydrolase"/>
</dbReference>
<gene>
    <name evidence="3" type="ORF">SCHPADRAFT_870227</name>
</gene>
<dbReference type="PANTHER" id="PTHR43668:SF5">
    <property type="entry name" value="AMIDOHYDROLASE 3 DOMAIN-CONTAINING PROTEIN"/>
    <property type="match status" value="1"/>
</dbReference>
<dbReference type="InParanoid" id="A0A0H2SG57"/>
<reference evidence="3 4" key="1">
    <citation type="submission" date="2015-04" db="EMBL/GenBank/DDBJ databases">
        <title>Complete genome sequence of Schizopora paradoxa KUC8140, a cosmopolitan wood degrader in East Asia.</title>
        <authorList>
            <consortium name="DOE Joint Genome Institute"/>
            <person name="Min B."/>
            <person name="Park H."/>
            <person name="Jang Y."/>
            <person name="Kim J.-J."/>
            <person name="Kim K.H."/>
            <person name="Pangilinan J."/>
            <person name="Lipzen A."/>
            <person name="Riley R."/>
            <person name="Grigoriev I.V."/>
            <person name="Spatafora J.W."/>
            <person name="Choi I.-G."/>
        </authorList>
    </citation>
    <scope>NUCLEOTIDE SEQUENCE [LARGE SCALE GENOMIC DNA]</scope>
    <source>
        <strain evidence="3 4">KUC8140</strain>
    </source>
</reference>
<dbReference type="Gene3D" id="3.20.20.140">
    <property type="entry name" value="Metal-dependent hydrolases"/>
    <property type="match status" value="2"/>
</dbReference>
<evidence type="ECO:0000256" key="1">
    <source>
        <dbReference type="SAM" id="MobiDB-lite"/>
    </source>
</evidence>
<dbReference type="Pfam" id="PF01979">
    <property type="entry name" value="Amidohydro_1"/>
    <property type="match status" value="1"/>
</dbReference>
<dbReference type="AlphaFoldDB" id="A0A0H2SG57"/>
<dbReference type="SUPFAM" id="SSF51338">
    <property type="entry name" value="Composite domain of metallo-dependent hydrolases"/>
    <property type="match status" value="1"/>
</dbReference>
<accession>A0A0H2SG57</accession>
<feature type="domain" description="Amidohydrolase-related" evidence="2">
    <location>
        <begin position="428"/>
        <end position="522"/>
    </location>
</feature>
<sequence>MSGFGKRDGGLPTSALDGQREHQSCGRSGRRKLTVSLLLIASLAFSTYHLLLDSDRLDGGQRNARATRFHSPASLASVRAQCASLQLAPESVPDATRTKSERYVQGTKPLLIKNATIWTGRLDGEEIIYGGDVLMKDGVIRAVGRVGKGVIADALEGTEAEVVEANGAWITPGIVDLHSHLAVESSPSLRGAQDGNSRHGITQPWLRSLDGLNTHDDAYALSIAGGVTTSLILPGSANAIGGQGFVIKLRPTSERSPTSMLLDPPNNLFINNSWAESSSGAPKWRQMKHACGENPSRVYGNTRMDNIWSFRTAYDTARQLKEKQDALCERVSSVDEISIEEDITFPENLQWEALVDVLRGRVKVHVHCYETVDLDDVVRLTNEFQFSIAAFHHAHETYLVPDLLKKAYGHAPASAIFATNARYKREAFRGSEFAARILNQNGLKVVMKVNPVLNSRYLLYEAQQAFYYGLPANVALAAVTTTPAEVLGVSHRVGSISEGLDADVVVWDSHPLALGATPKQVYIDGLPQIHAATRDGSFGTSGVARDDAPPYVVEKPASFQVEPRAPNWDKEVADAVKWEGLPPIAPSSSSSEETLQEAQMVVFTNVSSVSLRVAPEFGMMSAEFEGGEGVVVVKNGQVLCADDSEKCRNYASLDNDKVSYANLMGGSVSKGLTTYGSPLGMEEIEGELSTSDGIVWDTVLQASSLPKAIGNSVIRGADGLAFGTRHAYLAYRAGVTTAISAPKSRGFLAGLGVAFSVAAPHSLAKGAVVSDAAGLHISVGHYSSGTPSVGTQIGVLRRLLLEDHGADGGEVGAWFGKVAEGKATLVVEAQSADVIASLLHLKHEVESAYGSSIKLTIAGAAEAHLLAKEISEAGVGIVFVPSRPFPTVWEDRRMLPGPPLTQDSAISLLLSHNVTVAIGVEEPWSARNTRFDAAWAALEASGSISQSEALALASSNLEKLLGVEEAGGVHGAQQIGGDLVATSFGGILDFESKVVGVISPRRGLVDLF</sequence>
<dbReference type="InterPro" id="IPR006680">
    <property type="entry name" value="Amidohydro-rel"/>
</dbReference>
<keyword evidence="4" id="KW-1185">Reference proteome</keyword>
<keyword evidence="3" id="KW-0378">Hydrolase</keyword>
<name>A0A0H2SG57_9AGAM</name>
<dbReference type="EMBL" id="KQ085921">
    <property type="protein sequence ID" value="KLO16031.1"/>
    <property type="molecule type" value="Genomic_DNA"/>
</dbReference>
<evidence type="ECO:0000313" key="4">
    <source>
        <dbReference type="Proteomes" id="UP000053477"/>
    </source>
</evidence>
<evidence type="ECO:0000313" key="3">
    <source>
        <dbReference type="EMBL" id="KLO16031.1"/>
    </source>
</evidence>
<dbReference type="SUPFAM" id="SSF51556">
    <property type="entry name" value="Metallo-dependent hydrolases"/>
    <property type="match status" value="1"/>
</dbReference>